<dbReference type="Gene3D" id="3.30.565.10">
    <property type="entry name" value="Histidine kinase-like ATPase, C-terminal domain"/>
    <property type="match status" value="1"/>
</dbReference>
<dbReference type="EMBL" id="KN640949">
    <property type="protein sequence ID" value="KHN46920.1"/>
    <property type="molecule type" value="Genomic_DNA"/>
</dbReference>
<evidence type="ECO:0000256" key="11">
    <source>
        <dbReference type="PROSITE-ProRule" id="PRU00169"/>
    </source>
</evidence>
<dbReference type="GO" id="GO:0048509">
    <property type="term" value="P:regulation of meristem development"/>
    <property type="evidence" value="ECO:0007669"/>
    <property type="project" value="UniProtKB-ARBA"/>
</dbReference>
<feature type="domain" description="Histidine kinase" evidence="13">
    <location>
        <begin position="634"/>
        <end position="757"/>
    </location>
</feature>
<dbReference type="SMART" id="SM00388">
    <property type="entry name" value="HisKA"/>
    <property type="match status" value="1"/>
</dbReference>
<evidence type="ECO:0000259" key="14">
    <source>
        <dbReference type="PROSITE" id="PS50110"/>
    </source>
</evidence>
<comment type="catalytic activity">
    <reaction evidence="1">
        <text>ATP + protein L-histidine = ADP + protein N-phospho-L-histidine.</text>
        <dbReference type="EC" id="2.7.13.3"/>
    </reaction>
</comment>
<dbReference type="InterPro" id="IPR056839">
    <property type="entry name" value="Receiver_AHK4/CRE1_1st"/>
</dbReference>
<keyword evidence="6 12" id="KW-0812">Transmembrane</keyword>
<protein>
    <recommendedName>
        <fullName evidence="3">histidine kinase</fullName>
        <ecNumber evidence="3">2.7.13.3</ecNumber>
    </recommendedName>
</protein>
<evidence type="ECO:0000256" key="12">
    <source>
        <dbReference type="SAM" id="Phobius"/>
    </source>
</evidence>
<dbReference type="PANTHER" id="PTHR43719:SF35">
    <property type="entry name" value="HISTIDINE KINASE 2"/>
    <property type="match status" value="1"/>
</dbReference>
<dbReference type="GO" id="GO:0005634">
    <property type="term" value="C:nucleus"/>
    <property type="evidence" value="ECO:0007669"/>
    <property type="project" value="TreeGrafter"/>
</dbReference>
<feature type="transmembrane region" description="Helical" evidence="12">
    <location>
        <begin position="274"/>
        <end position="291"/>
    </location>
</feature>
<dbReference type="EC" id="2.7.13.3" evidence="3"/>
<keyword evidence="10" id="KW-0675">Receptor</keyword>
<dbReference type="CDD" id="cd00082">
    <property type="entry name" value="HisKA"/>
    <property type="match status" value="1"/>
</dbReference>
<dbReference type="SMART" id="SM01079">
    <property type="entry name" value="CHASE"/>
    <property type="match status" value="1"/>
</dbReference>
<dbReference type="FunFam" id="3.30.450.350:FF:000001">
    <property type="entry name" value="Histidine kinase 4"/>
    <property type="match status" value="1"/>
</dbReference>
<evidence type="ECO:0000256" key="5">
    <source>
        <dbReference type="ARBA" id="ARBA00022679"/>
    </source>
</evidence>
<evidence type="ECO:0000256" key="6">
    <source>
        <dbReference type="ARBA" id="ARBA00022692"/>
    </source>
</evidence>
<dbReference type="GO" id="GO:0009414">
    <property type="term" value="P:response to water deprivation"/>
    <property type="evidence" value="ECO:0007669"/>
    <property type="project" value="UniProtKB-ARBA"/>
</dbReference>
<feature type="transmembrane region" description="Helical" evidence="12">
    <location>
        <begin position="41"/>
        <end position="60"/>
    </location>
</feature>
<comment type="subcellular location">
    <subcellularLocation>
        <location evidence="2">Endoplasmic reticulum membrane</location>
        <topology evidence="2">Multi-pass membrane protein</topology>
    </subcellularLocation>
</comment>
<dbReference type="GO" id="GO:1901701">
    <property type="term" value="P:cellular response to oxygen-containing compound"/>
    <property type="evidence" value="ECO:0007669"/>
    <property type="project" value="UniProtKB-ARBA"/>
</dbReference>
<dbReference type="PROSITE" id="PS50109">
    <property type="entry name" value="HIS_KIN"/>
    <property type="match status" value="1"/>
</dbReference>
<keyword evidence="8 12" id="KW-1133">Transmembrane helix</keyword>
<dbReference type="GO" id="GO:0009884">
    <property type="term" value="F:cytokinin receptor activity"/>
    <property type="evidence" value="ECO:0007669"/>
    <property type="project" value="UniProtKB-ARBA"/>
</dbReference>
<gene>
    <name evidence="16" type="ORF">glysoja_031220</name>
</gene>
<dbReference type="AlphaFoldDB" id="A0A0B2SPS3"/>
<dbReference type="SUPFAM" id="SSF47384">
    <property type="entry name" value="Homodimeric domain of signal transducing histidine kinase"/>
    <property type="match status" value="1"/>
</dbReference>
<name>A0A0B2SPS3_GLYSO</name>
<proteinExistence type="predicted"/>
<dbReference type="PROSITE" id="PS50110">
    <property type="entry name" value="RESPONSE_REGULATORY"/>
    <property type="match status" value="1"/>
</dbReference>
<feature type="domain" description="Response regulatory" evidence="14">
    <location>
        <begin position="899"/>
        <end position="1036"/>
    </location>
</feature>
<evidence type="ECO:0000256" key="9">
    <source>
        <dbReference type="ARBA" id="ARBA00023136"/>
    </source>
</evidence>
<evidence type="ECO:0000256" key="3">
    <source>
        <dbReference type="ARBA" id="ARBA00012438"/>
    </source>
</evidence>
<evidence type="ECO:0000256" key="7">
    <source>
        <dbReference type="ARBA" id="ARBA00022777"/>
    </source>
</evidence>
<dbReference type="InterPro" id="IPR036097">
    <property type="entry name" value="HisK_dim/P_sf"/>
</dbReference>
<dbReference type="GO" id="GO:0000155">
    <property type="term" value="F:phosphorelay sensor kinase activity"/>
    <property type="evidence" value="ECO:0007669"/>
    <property type="project" value="InterPro"/>
</dbReference>
<dbReference type="Proteomes" id="UP000053555">
    <property type="component" value="Unassembled WGS sequence"/>
</dbReference>
<sequence>MSVNRRLPASNGRLLSNMKSWKLNEPLNGSNSPRTCRRKPLLLWFFGFVAIGSVWFILSFNSKYLVSKENEAICEERERALLQRYNVSRKQIHALASLFSGSDQILSNCIDERRLQMLLSSGMVSTPQLICPENQELQKVHTCVADTVEPIEQCPVLNDCVQTRLELSFPLKSYVSLASHSALPTDLVSYLHRGKNIVQSWELRVSAIRYHASSSNLIKGCWWVLIGITMSYFCLLWRNQKQKLVQGHPAAQQKCLKHFPRGPSRGAGRWRKKLLVIFVSLGIIGSFWLFWHLNTGIMRRREETLANMCDERARMLQDQFNVSMNHVHALAILVSTFHHGKHPSAIDQKIFGEYTESTAFERPLTSGVAYALKVLHSDRMHFEKQHGWTIKKMETENEALVQDCIPENLDPAPIQDEYAPVIFAQETVSHIVSIDMMSGKEDRENILRARASGKGVLTSPFKLLKSNHLGVVLTFAVYNTNLPLDATLEQRIEATVGYLGASYDVPSLVDKLLHQLASKQTIVVNVYDTTNASAPITMYGTDVADTGLLYISSLDFGDPLRKHEMHCSFKQRPPLPWTAINASVGVFVITLLLGHIFYAAINRIAKVEADYRQMRELKVRAEAADVAKSQFLATVSHEIRTPMNGVLGMLQMLMDTELDENQMDCAQTAHKSGKDLISVISEVLDQAKIEAGKLELEAVAFDPRAILDEILSLFSEKSNEKGIELAVYASNQVPKVVIGDPKRFRQIITNLVGNSLKDIHNSKDPGFMRCKEQDSHTASKAKVPVHVNKASMSTQLAMILIDKDAWDKECHILYTIKKRRQNGIKGDPMNLPKIFLLATHLSSNEQDGLKSVGIIDDILMKPLWLSSLIQCYRVSLGTENKRVNRKKVSKLGNLLIDKQILVVDDNAVNRRVAKGVLQKYGAKVTAVESGRAALKMLELPHNFDACFMDLQMPEMDGFEATRQIRCLESEVNEKIACGQASAEMFGSISYWHIPILAMTADSTQSSNEECIKCGMDDYVSKPFEEEKLYMAMARFFKSDT</sequence>
<dbReference type="Gene3D" id="1.10.287.130">
    <property type="match status" value="1"/>
</dbReference>
<keyword evidence="7 16" id="KW-0418">Kinase</keyword>
<evidence type="ECO:0000256" key="2">
    <source>
        <dbReference type="ARBA" id="ARBA00004477"/>
    </source>
</evidence>
<organism evidence="16">
    <name type="scientific">Glycine soja</name>
    <name type="common">Wild soybean</name>
    <dbReference type="NCBI Taxonomy" id="3848"/>
    <lineage>
        <taxon>Eukaryota</taxon>
        <taxon>Viridiplantae</taxon>
        <taxon>Streptophyta</taxon>
        <taxon>Embryophyta</taxon>
        <taxon>Tracheophyta</taxon>
        <taxon>Spermatophyta</taxon>
        <taxon>Magnoliopsida</taxon>
        <taxon>eudicotyledons</taxon>
        <taxon>Gunneridae</taxon>
        <taxon>Pentapetalae</taxon>
        <taxon>rosids</taxon>
        <taxon>fabids</taxon>
        <taxon>Fabales</taxon>
        <taxon>Fabaceae</taxon>
        <taxon>Papilionoideae</taxon>
        <taxon>50 kb inversion clade</taxon>
        <taxon>NPAAA clade</taxon>
        <taxon>indigoferoid/millettioid clade</taxon>
        <taxon>Phaseoleae</taxon>
        <taxon>Glycine</taxon>
        <taxon>Glycine subgen. Soja</taxon>
    </lineage>
</organism>
<dbReference type="GO" id="GO:0048831">
    <property type="term" value="P:regulation of shoot system development"/>
    <property type="evidence" value="ECO:0007669"/>
    <property type="project" value="UniProtKB-ARBA"/>
</dbReference>
<dbReference type="GO" id="GO:0043424">
    <property type="term" value="F:protein histidine kinase binding"/>
    <property type="evidence" value="ECO:0007669"/>
    <property type="project" value="UniProtKB-ARBA"/>
</dbReference>
<dbReference type="InterPro" id="IPR011006">
    <property type="entry name" value="CheY-like_superfamily"/>
</dbReference>
<dbReference type="GO" id="GO:0033554">
    <property type="term" value="P:cellular response to stress"/>
    <property type="evidence" value="ECO:0007669"/>
    <property type="project" value="UniProtKB-ARBA"/>
</dbReference>
<dbReference type="GO" id="GO:0006970">
    <property type="term" value="P:response to osmotic stress"/>
    <property type="evidence" value="ECO:0007669"/>
    <property type="project" value="UniProtKB-ARBA"/>
</dbReference>
<dbReference type="InterPro" id="IPR006189">
    <property type="entry name" value="CHASE_dom"/>
</dbReference>
<feature type="modified residue" description="4-aspartylphosphate" evidence="11">
    <location>
        <position position="949"/>
    </location>
</feature>
<dbReference type="Gene3D" id="3.40.50.2300">
    <property type="match status" value="1"/>
</dbReference>
<dbReference type="InterPro" id="IPR036890">
    <property type="entry name" value="HATPase_C_sf"/>
</dbReference>
<dbReference type="InterPro" id="IPR001789">
    <property type="entry name" value="Sig_transdc_resp-reg_receiver"/>
</dbReference>
<evidence type="ECO:0000256" key="8">
    <source>
        <dbReference type="ARBA" id="ARBA00022989"/>
    </source>
</evidence>
<evidence type="ECO:0000256" key="10">
    <source>
        <dbReference type="ARBA" id="ARBA00023170"/>
    </source>
</evidence>
<dbReference type="SMART" id="SM00448">
    <property type="entry name" value="REC"/>
    <property type="match status" value="1"/>
</dbReference>
<dbReference type="Pfam" id="PF00512">
    <property type="entry name" value="HisKA"/>
    <property type="match status" value="1"/>
</dbReference>
<dbReference type="Pfam" id="PF00072">
    <property type="entry name" value="Response_reg"/>
    <property type="match status" value="1"/>
</dbReference>
<dbReference type="FunFam" id="1.10.287.130:FF:000015">
    <property type="entry name" value="Histidine kinase 4"/>
    <property type="match status" value="1"/>
</dbReference>
<dbReference type="InterPro" id="IPR042240">
    <property type="entry name" value="CHASE_sf"/>
</dbReference>
<dbReference type="SUPFAM" id="SSF55874">
    <property type="entry name" value="ATPase domain of HSP90 chaperone/DNA topoisomerase II/histidine kinase"/>
    <property type="match status" value="1"/>
</dbReference>
<dbReference type="GO" id="GO:0010029">
    <property type="term" value="P:regulation of seed germination"/>
    <property type="evidence" value="ECO:0007669"/>
    <property type="project" value="UniProtKB-ARBA"/>
</dbReference>
<dbReference type="Gene3D" id="6.10.250.1190">
    <property type="match status" value="2"/>
</dbReference>
<evidence type="ECO:0000256" key="1">
    <source>
        <dbReference type="ARBA" id="ARBA00000085"/>
    </source>
</evidence>
<dbReference type="InterPro" id="IPR005467">
    <property type="entry name" value="His_kinase_dom"/>
</dbReference>
<keyword evidence="5 16" id="KW-0808">Transferase</keyword>
<reference evidence="16" key="1">
    <citation type="submission" date="2014-07" db="EMBL/GenBank/DDBJ databases">
        <title>Identification of a novel salt tolerance gene in wild soybean by whole-genome sequencing.</title>
        <authorList>
            <person name="Lam H.-M."/>
            <person name="Qi X."/>
            <person name="Li M.-W."/>
            <person name="Liu X."/>
            <person name="Xie M."/>
            <person name="Ni M."/>
            <person name="Xu X."/>
        </authorList>
    </citation>
    <scope>NUCLEOTIDE SEQUENCE [LARGE SCALE GENOMIC DNA]</scope>
    <source>
        <tissue evidence="16">Root</tissue>
    </source>
</reference>
<keyword evidence="9 12" id="KW-0472">Membrane</keyword>
<evidence type="ECO:0000256" key="4">
    <source>
        <dbReference type="ARBA" id="ARBA00022553"/>
    </source>
</evidence>
<evidence type="ECO:0000313" key="16">
    <source>
        <dbReference type="EMBL" id="KHN46920.1"/>
    </source>
</evidence>
<feature type="transmembrane region" description="Helical" evidence="12">
    <location>
        <begin position="217"/>
        <end position="237"/>
    </location>
</feature>
<accession>A0A0B2SPS3</accession>
<dbReference type="InterPro" id="IPR050956">
    <property type="entry name" value="2C_system_His_kinase"/>
</dbReference>
<evidence type="ECO:0000259" key="15">
    <source>
        <dbReference type="PROSITE" id="PS50839"/>
    </source>
</evidence>
<dbReference type="Pfam" id="PF03924">
    <property type="entry name" value="CHASE"/>
    <property type="match status" value="1"/>
</dbReference>
<evidence type="ECO:0000259" key="13">
    <source>
        <dbReference type="PROSITE" id="PS50109"/>
    </source>
</evidence>
<dbReference type="SUPFAM" id="SSF52172">
    <property type="entry name" value="CheY-like"/>
    <property type="match status" value="1"/>
</dbReference>
<dbReference type="PROSITE" id="PS50839">
    <property type="entry name" value="CHASE"/>
    <property type="match status" value="1"/>
</dbReference>
<dbReference type="Pfam" id="PF24896">
    <property type="entry name" value="Receiver_CRE1"/>
    <property type="match status" value="1"/>
</dbReference>
<dbReference type="PANTHER" id="PTHR43719">
    <property type="entry name" value="TWO-COMPONENT HISTIDINE KINASE"/>
    <property type="match status" value="1"/>
</dbReference>
<dbReference type="GO" id="GO:0005789">
    <property type="term" value="C:endoplasmic reticulum membrane"/>
    <property type="evidence" value="ECO:0007669"/>
    <property type="project" value="UniProtKB-SubCell"/>
</dbReference>
<keyword evidence="4 11" id="KW-0597">Phosphoprotein</keyword>
<feature type="domain" description="CHASE" evidence="15">
    <location>
        <begin position="342"/>
        <end position="566"/>
    </location>
</feature>
<dbReference type="InterPro" id="IPR003661">
    <property type="entry name" value="HisK_dim/P_dom"/>
</dbReference>
<dbReference type="CDD" id="cd17546">
    <property type="entry name" value="REC_hyHK_CKI1_RcsC-like"/>
    <property type="match status" value="1"/>
</dbReference>
<dbReference type="Gene3D" id="3.30.450.350">
    <property type="entry name" value="CHASE domain"/>
    <property type="match status" value="1"/>
</dbReference>